<comment type="caution">
    <text evidence="1">The sequence shown here is derived from an EMBL/GenBank/DDBJ whole genome shotgun (WGS) entry which is preliminary data.</text>
</comment>
<dbReference type="EMBL" id="LAZR01059409">
    <property type="protein sequence ID" value="KKK67849.1"/>
    <property type="molecule type" value="Genomic_DNA"/>
</dbReference>
<name>A0A0F8ZN76_9ZZZZ</name>
<feature type="non-terminal residue" evidence="1">
    <location>
        <position position="1"/>
    </location>
</feature>
<organism evidence="1">
    <name type="scientific">marine sediment metagenome</name>
    <dbReference type="NCBI Taxonomy" id="412755"/>
    <lineage>
        <taxon>unclassified sequences</taxon>
        <taxon>metagenomes</taxon>
        <taxon>ecological metagenomes</taxon>
    </lineage>
</organism>
<gene>
    <name evidence="1" type="ORF">LCGC14_2949970</name>
</gene>
<accession>A0A0F8ZN76</accession>
<protein>
    <submittedName>
        <fullName evidence="1">Uncharacterized protein</fullName>
    </submittedName>
</protein>
<evidence type="ECO:0000313" key="1">
    <source>
        <dbReference type="EMBL" id="KKK67849.1"/>
    </source>
</evidence>
<reference evidence="1" key="1">
    <citation type="journal article" date="2015" name="Nature">
        <title>Complex archaea that bridge the gap between prokaryotes and eukaryotes.</title>
        <authorList>
            <person name="Spang A."/>
            <person name="Saw J.H."/>
            <person name="Jorgensen S.L."/>
            <person name="Zaremba-Niedzwiedzka K."/>
            <person name="Martijn J."/>
            <person name="Lind A.E."/>
            <person name="van Eijk R."/>
            <person name="Schleper C."/>
            <person name="Guy L."/>
            <person name="Ettema T.J."/>
        </authorList>
    </citation>
    <scope>NUCLEOTIDE SEQUENCE</scope>
</reference>
<dbReference type="AlphaFoldDB" id="A0A0F8ZN76"/>
<proteinExistence type="predicted"/>
<sequence>EARRKAWSSNTIPIVSGSGRGNFFAGTTAKSGSISQAIKEAIRNHLRPRVFNKPREISGQLLIWKEPRIIIEKGSYLTRVTIKLRVSEITPYRIF</sequence>